<dbReference type="InterPro" id="IPR051289">
    <property type="entry name" value="LAGLIDADG_Endonuclease"/>
</dbReference>
<dbReference type="EMBL" id="FJ717843">
    <property type="protein sequence ID" value="ACV41158.1"/>
    <property type="molecule type" value="Genomic_DNA"/>
</dbReference>
<dbReference type="SUPFAM" id="SSF55608">
    <property type="entry name" value="Homing endonucleases"/>
    <property type="match status" value="1"/>
</dbReference>
<dbReference type="PANTHER" id="PTHR36181">
    <property type="entry name" value="INTRON-ENCODED ENDONUCLEASE AI3-RELATED"/>
    <property type="match status" value="1"/>
</dbReference>
<dbReference type="GO" id="GO:0005739">
    <property type="term" value="C:mitochondrion"/>
    <property type="evidence" value="ECO:0007669"/>
    <property type="project" value="UniProtKB-ARBA"/>
</dbReference>
<keyword evidence="2" id="KW-0689">Ribosomal protein</keyword>
<proteinExistence type="predicted"/>
<keyword evidence="2" id="KW-0687">Ribonucleoprotein</keyword>
<dbReference type="PANTHER" id="PTHR36181:SF4">
    <property type="entry name" value="LAGLIDADG ENDONUCLEASE"/>
    <property type="match status" value="1"/>
</dbReference>
<feature type="domain" description="Homing endonuclease LAGLIDADG" evidence="1">
    <location>
        <begin position="424"/>
        <end position="522"/>
    </location>
</feature>
<dbReference type="Gene3D" id="3.10.28.10">
    <property type="entry name" value="Homing endonucleases"/>
    <property type="match status" value="1"/>
</dbReference>
<gene>
    <name evidence="2" type="primary">rps3/HEG fusion</name>
</gene>
<accession>C7SWE7</accession>
<reference evidence="2" key="1">
    <citation type="journal article" date="2009" name="Mol. Biol. Evol.">
        <title>Genes within genes: multiple LAGLIDADG homing endonucleases target the ribosomal protein S3 gene encoded within an rnl group I intron of Ophiostoma and related taxa.</title>
        <authorList>
            <person name="Sethuraman J."/>
            <person name="Majer A."/>
            <person name="Friedrich N.C."/>
            <person name="Edgell D.R."/>
            <person name="Hausner G."/>
        </authorList>
    </citation>
    <scope>NUCLEOTIDE SEQUENCE</scope>
    <source>
        <strain evidence="2">WIN</strain>
    </source>
</reference>
<geneLocation type="mitochondrion" evidence="2"/>
<dbReference type="GO" id="GO:0005840">
    <property type="term" value="C:ribosome"/>
    <property type="evidence" value="ECO:0007669"/>
    <property type="project" value="UniProtKB-KW"/>
</dbReference>
<keyword evidence="2" id="KW-0378">Hydrolase</keyword>
<dbReference type="Pfam" id="PF00961">
    <property type="entry name" value="LAGLIDADG_1"/>
    <property type="match status" value="1"/>
</dbReference>
<keyword evidence="2" id="KW-0540">Nuclease</keyword>
<protein>
    <submittedName>
        <fullName evidence="2">Ribosomal protein 3/homing endonuclease-like fusion protein</fullName>
    </submittedName>
</protein>
<dbReference type="AlphaFoldDB" id="C7SWE7"/>
<keyword evidence="2" id="KW-0255">Endonuclease</keyword>
<keyword evidence="2" id="KW-0496">Mitochondrion</keyword>
<dbReference type="GO" id="GO:0004519">
    <property type="term" value="F:endonuclease activity"/>
    <property type="evidence" value="ECO:0007669"/>
    <property type="project" value="UniProtKB-KW"/>
</dbReference>
<organism evidence="2">
    <name type="scientific">Ophiostoma tetropii</name>
    <dbReference type="NCBI Taxonomy" id="96402"/>
    <lineage>
        <taxon>Eukaryota</taxon>
        <taxon>Fungi</taxon>
        <taxon>Dikarya</taxon>
        <taxon>Ascomycota</taxon>
        <taxon>Pezizomycotina</taxon>
        <taxon>Sordariomycetes</taxon>
        <taxon>Sordariomycetidae</taxon>
        <taxon>Ophiostomatales</taxon>
        <taxon>Ophiostomataceae</taxon>
        <taxon>Ophiostoma</taxon>
    </lineage>
</organism>
<dbReference type="InterPro" id="IPR004860">
    <property type="entry name" value="LAGLIDADG_dom"/>
</dbReference>
<evidence type="ECO:0000259" key="1">
    <source>
        <dbReference type="Pfam" id="PF00961"/>
    </source>
</evidence>
<sequence>MENNIKLKNLLNKNKSNIFNKYINNKYKLVPFKTLINYVNEPRYIPSEFKEWNNSIYYFNFTNIKNLPVYDINLNKLLKSYFDLYFFSKDKKNKFISIIKKKNRFSLNKIFISKADLKHTSSKIIITIYIFNRERIILIKNLIYLYSLHFKTKSYLEENKDIFFYQSFKEKLNNKYEIFNKIKLNFNLNNLKFKDIMLYKLSKLLSKFYKKKVEFNIINLNSYKYNSDIVTDILKKKVVKPNSKLLKIMKFIAKKSLKSSIGKTADKYKDKTRISKSINYDLIPNKYKNLNISVIIKNINFNETIKNIYNIKNNTNENIIYNSIKYKLVGGIRLEIKGRLTRRYRADRSKFYSKTVGTLQNIDSSFKGLSSKLYRGKFNSNMQYTIDVYKRHVGSYAVKGWISGRSYSTSAYTPGNESINPWILTGFADAEGSFLLRIRNNNKSSVGYSTELGFQITLHNKDKSILENIQSTWKVGVIVNSGDNAVSLKVTRFEDLKVIINNFDKYPLITQKLGDYMLFKQAFSVMENKEYLKIEGIKKLVGIKVKLNWGLTDELKQAFCASGDESISEERSLINKNIPNFKWLAGFTSGEGCFLLI</sequence>
<name>C7SWE7_9PEZI</name>
<dbReference type="InterPro" id="IPR027434">
    <property type="entry name" value="Homing_endonucl"/>
</dbReference>
<evidence type="ECO:0000313" key="2">
    <source>
        <dbReference type="EMBL" id="ACV41158.1"/>
    </source>
</evidence>